<protein>
    <submittedName>
        <fullName evidence="2">Uncharacterized protein</fullName>
    </submittedName>
</protein>
<dbReference type="EMBL" id="CP108313">
    <property type="protein sequence ID" value="WTW72553.1"/>
    <property type="molecule type" value="Genomic_DNA"/>
</dbReference>
<dbReference type="AlphaFoldDB" id="A0AAU2VZP6"/>
<gene>
    <name evidence="2" type="ORF">OG398_32005</name>
</gene>
<name>A0AAU2VZP6_9ACTN</name>
<sequence>MVSGGRRRAAVLAGGVAGAVLVSGIGLWATDSWPFRASYCWGAWEQNSGASFLGEEALGKSGSERRATESAPPSAGRPHGTCTLAVTSEVEDSDSDEPLTFKEQITLEYGPVPAGAKERRAWIAQYFHGSASPLPDGLDGLVAADRAMLVLPAECDADGRPSAVTIRSESTGDGHLGKVAMPFAIGNTAEVGRMLLDAANTTMKQADCAPGKPLRTTSPLVTVAEDDERAGNPLCRIPGMSFDFGQGSRYQQQVGTVTDRLQTCSVVWQTPRAPDEPSAQYVMARRPRLVALFDGLPAGSAHGLLRTTCGGRPTVFYGHVDTGLQGRGRPSDRRVFDRFAESVGKRIGCGDGGDA</sequence>
<reference evidence="2" key="1">
    <citation type="submission" date="2022-10" db="EMBL/GenBank/DDBJ databases">
        <title>The complete genomes of actinobacterial strains from the NBC collection.</title>
        <authorList>
            <person name="Joergensen T.S."/>
            <person name="Alvarez Arevalo M."/>
            <person name="Sterndorff E.B."/>
            <person name="Faurdal D."/>
            <person name="Vuksanovic O."/>
            <person name="Mourched A.-S."/>
            <person name="Charusanti P."/>
            <person name="Shaw S."/>
            <person name="Blin K."/>
            <person name="Weber T."/>
        </authorList>
    </citation>
    <scope>NUCLEOTIDE SEQUENCE</scope>
    <source>
        <strain evidence="2">NBC_00008</strain>
    </source>
</reference>
<organism evidence="2">
    <name type="scientific">Streptomyces sp. NBC_00008</name>
    <dbReference type="NCBI Taxonomy" id="2903610"/>
    <lineage>
        <taxon>Bacteria</taxon>
        <taxon>Bacillati</taxon>
        <taxon>Actinomycetota</taxon>
        <taxon>Actinomycetes</taxon>
        <taxon>Kitasatosporales</taxon>
        <taxon>Streptomycetaceae</taxon>
        <taxon>Streptomyces</taxon>
    </lineage>
</organism>
<proteinExistence type="predicted"/>
<accession>A0AAU2VZP6</accession>
<evidence type="ECO:0000313" key="2">
    <source>
        <dbReference type="EMBL" id="WTW72553.1"/>
    </source>
</evidence>
<evidence type="ECO:0000256" key="1">
    <source>
        <dbReference type="SAM" id="MobiDB-lite"/>
    </source>
</evidence>
<feature type="region of interest" description="Disordered" evidence="1">
    <location>
        <begin position="57"/>
        <end position="81"/>
    </location>
</feature>